<dbReference type="EMBL" id="QFNF01000055">
    <property type="protein sequence ID" value="PZO73196.1"/>
    <property type="molecule type" value="Genomic_DNA"/>
</dbReference>
<dbReference type="Proteomes" id="UP000248614">
    <property type="component" value="Unassembled WGS sequence"/>
</dbReference>
<dbReference type="GO" id="GO:0015627">
    <property type="term" value="C:type II protein secretion system complex"/>
    <property type="evidence" value="ECO:0007669"/>
    <property type="project" value="InterPro"/>
</dbReference>
<evidence type="ECO:0000256" key="5">
    <source>
        <dbReference type="ARBA" id="ARBA00022475"/>
    </source>
</evidence>
<keyword evidence="8" id="KW-0653">Protein transport</keyword>
<evidence type="ECO:0000256" key="1">
    <source>
        <dbReference type="ARBA" id="ARBA00004533"/>
    </source>
</evidence>
<dbReference type="AlphaFoldDB" id="A0A2W4YUI7"/>
<gene>
    <name evidence="11" type="ORF">DI632_14775</name>
</gene>
<keyword evidence="5" id="KW-1003">Cell membrane</keyword>
<evidence type="ECO:0000313" key="12">
    <source>
        <dbReference type="Proteomes" id="UP000248614"/>
    </source>
</evidence>
<evidence type="ECO:0000256" key="6">
    <source>
        <dbReference type="ARBA" id="ARBA00022519"/>
    </source>
</evidence>
<comment type="subcellular location">
    <subcellularLocation>
        <location evidence="1">Cell inner membrane</location>
    </subcellularLocation>
</comment>
<evidence type="ECO:0000256" key="4">
    <source>
        <dbReference type="ARBA" id="ARBA00022448"/>
    </source>
</evidence>
<organism evidence="11 12">
    <name type="scientific">Sphingomonas hengshuiensis</name>
    <dbReference type="NCBI Taxonomy" id="1609977"/>
    <lineage>
        <taxon>Bacteria</taxon>
        <taxon>Pseudomonadati</taxon>
        <taxon>Pseudomonadota</taxon>
        <taxon>Alphaproteobacteria</taxon>
        <taxon>Sphingomonadales</taxon>
        <taxon>Sphingomonadaceae</taxon>
        <taxon>Sphingomonas</taxon>
    </lineage>
</organism>
<evidence type="ECO:0000256" key="8">
    <source>
        <dbReference type="ARBA" id="ARBA00022927"/>
    </source>
</evidence>
<evidence type="ECO:0000256" key="3">
    <source>
        <dbReference type="ARBA" id="ARBA00021563"/>
    </source>
</evidence>
<evidence type="ECO:0000256" key="2">
    <source>
        <dbReference type="ARBA" id="ARBA00007208"/>
    </source>
</evidence>
<proteinExistence type="inferred from homology"/>
<keyword evidence="7" id="KW-0812">Transmembrane</keyword>
<protein>
    <recommendedName>
        <fullName evidence="3">Type II secretion system protein N</fullName>
    </recommendedName>
    <alternativeName>
        <fullName evidence="10">General secretion pathway protein N</fullName>
    </alternativeName>
</protein>
<evidence type="ECO:0000256" key="9">
    <source>
        <dbReference type="ARBA" id="ARBA00023136"/>
    </source>
</evidence>
<evidence type="ECO:0000313" key="11">
    <source>
        <dbReference type="EMBL" id="PZO73196.1"/>
    </source>
</evidence>
<evidence type="ECO:0000256" key="7">
    <source>
        <dbReference type="ARBA" id="ARBA00022692"/>
    </source>
</evidence>
<name>A0A2W4YUI7_9SPHN</name>
<sequence>MVATLPASLIAGNTDWRSGVGGTVWNGEVGIAGGSRLEWHFAPLRSLTSLGFAVDWTATGADTDLGGQALIRPGGVRLDRVSGSADASLLAALQPDLPFTCDSTWQVDLPVLSTIAGSAMADGRIAIDPGSCVTKPGNVATPTPAMLLTAEHIGTQTRIRLVPEGQRRRTLMDATIEKNGSLRFAMTGDGAAMLPFTGLPAGASVQGSF</sequence>
<keyword evidence="6" id="KW-0997">Cell inner membrane</keyword>
<comment type="similarity">
    <text evidence="2">Belongs to the GSP N family.</text>
</comment>
<dbReference type="GO" id="GO:0005886">
    <property type="term" value="C:plasma membrane"/>
    <property type="evidence" value="ECO:0007669"/>
    <property type="project" value="UniProtKB-SubCell"/>
</dbReference>
<dbReference type="Pfam" id="PF01203">
    <property type="entry name" value="T2SSN"/>
    <property type="match status" value="1"/>
</dbReference>
<comment type="caution">
    <text evidence="11">The sequence shown here is derived from an EMBL/GenBank/DDBJ whole genome shotgun (WGS) entry which is preliminary data.</text>
</comment>
<keyword evidence="4" id="KW-0813">Transport</keyword>
<accession>A0A2W4YUI7</accession>
<reference evidence="11 12" key="1">
    <citation type="submission" date="2017-08" db="EMBL/GenBank/DDBJ databases">
        <title>Infants hospitalized years apart are colonized by the same room-sourced microbial strains.</title>
        <authorList>
            <person name="Brooks B."/>
            <person name="Olm M.R."/>
            <person name="Firek B.A."/>
            <person name="Baker R."/>
            <person name="Thomas B.C."/>
            <person name="Morowitz M.J."/>
            <person name="Banfield J.F."/>
        </authorList>
    </citation>
    <scope>NUCLEOTIDE SEQUENCE [LARGE SCALE GENOMIC DNA]</scope>
    <source>
        <strain evidence="11">S2_018_000_R3_110</strain>
    </source>
</reference>
<dbReference type="GO" id="GO:0015628">
    <property type="term" value="P:protein secretion by the type II secretion system"/>
    <property type="evidence" value="ECO:0007669"/>
    <property type="project" value="InterPro"/>
</dbReference>
<evidence type="ECO:0000256" key="10">
    <source>
        <dbReference type="ARBA" id="ARBA00030772"/>
    </source>
</evidence>
<dbReference type="InterPro" id="IPR022792">
    <property type="entry name" value="T2SS_protein-GspN"/>
</dbReference>
<keyword evidence="9" id="KW-0472">Membrane</keyword>